<evidence type="ECO:0000256" key="4">
    <source>
        <dbReference type="ARBA" id="ARBA00009381"/>
    </source>
</evidence>
<comment type="similarity">
    <text evidence="4">Belongs to the gamma-glutamyltransferase family.</text>
</comment>
<keyword evidence="6 12" id="KW-0378">Hydrolase</keyword>
<evidence type="ECO:0000256" key="8">
    <source>
        <dbReference type="ARBA" id="ARBA00023315"/>
    </source>
</evidence>
<dbReference type="EMBL" id="OIVN01000097">
    <property type="protein sequence ID" value="SPC74194.1"/>
    <property type="molecule type" value="Genomic_DNA"/>
</dbReference>
<dbReference type="FunFam" id="1.10.246.130:FF:000001">
    <property type="entry name" value="Gamma-glutamyltransferase 5 isoform 1"/>
    <property type="match status" value="1"/>
</dbReference>
<reference evidence="14" key="1">
    <citation type="submission" date="2018-02" db="EMBL/GenBank/DDBJ databases">
        <authorList>
            <person name="Cohen D.B."/>
            <person name="Kent A.D."/>
        </authorList>
    </citation>
    <scope>NUCLEOTIDE SEQUENCE</scope>
</reference>
<feature type="region of interest" description="Disordered" evidence="13">
    <location>
        <begin position="141"/>
        <end position="160"/>
    </location>
</feature>
<dbReference type="PRINTS" id="PR01210">
    <property type="entry name" value="GGTRANSPTASE"/>
</dbReference>
<keyword evidence="7" id="KW-0325">Glycoprotein</keyword>
<keyword evidence="8 12" id="KW-0012">Acyltransferase</keyword>
<comment type="catalytic activity">
    <reaction evidence="1 12">
        <text>an S-substituted glutathione + H2O = an S-substituted L-cysteinylglycine + L-glutamate</text>
        <dbReference type="Rhea" id="RHEA:59468"/>
        <dbReference type="ChEBI" id="CHEBI:15377"/>
        <dbReference type="ChEBI" id="CHEBI:29985"/>
        <dbReference type="ChEBI" id="CHEBI:90779"/>
        <dbReference type="ChEBI" id="CHEBI:143103"/>
        <dbReference type="EC" id="3.4.19.13"/>
    </reaction>
</comment>
<evidence type="ECO:0000256" key="7">
    <source>
        <dbReference type="ARBA" id="ARBA00023180"/>
    </source>
</evidence>
<dbReference type="Pfam" id="PF01019">
    <property type="entry name" value="G_glu_transpept"/>
    <property type="match status" value="1"/>
</dbReference>
<proteinExistence type="inferred from homology"/>
<feature type="binding site" evidence="11">
    <location>
        <position position="633"/>
    </location>
    <ligand>
        <name>L-glutamate</name>
        <dbReference type="ChEBI" id="CHEBI:29985"/>
    </ligand>
</feature>
<dbReference type="SUPFAM" id="SSF56235">
    <property type="entry name" value="N-terminal nucleophile aminohydrolases (Ntn hydrolases)"/>
    <property type="match status" value="1"/>
</dbReference>
<name>A0A2N9EHR6_FAGSY</name>
<dbReference type="GO" id="GO:0103068">
    <property type="term" value="F:leukotriene C4 gamma-glutamyl transferase activity"/>
    <property type="evidence" value="ECO:0007669"/>
    <property type="project" value="UniProtKB-EC"/>
</dbReference>
<feature type="binding site" evidence="11">
    <location>
        <begin position="559"/>
        <end position="561"/>
    </location>
    <ligand>
        <name>L-glutamate</name>
        <dbReference type="ChEBI" id="CHEBI:29985"/>
    </ligand>
</feature>
<dbReference type="PANTHER" id="PTHR11686:SF34">
    <property type="entry name" value="GLUTATHIONE HYDROLASE 1-RELATED"/>
    <property type="match status" value="1"/>
</dbReference>
<organism evidence="14">
    <name type="scientific">Fagus sylvatica</name>
    <name type="common">Beechnut</name>
    <dbReference type="NCBI Taxonomy" id="28930"/>
    <lineage>
        <taxon>Eukaryota</taxon>
        <taxon>Viridiplantae</taxon>
        <taxon>Streptophyta</taxon>
        <taxon>Embryophyta</taxon>
        <taxon>Tracheophyta</taxon>
        <taxon>Spermatophyta</taxon>
        <taxon>Magnoliopsida</taxon>
        <taxon>eudicotyledons</taxon>
        <taxon>Gunneridae</taxon>
        <taxon>Pentapetalae</taxon>
        <taxon>rosids</taxon>
        <taxon>fabids</taxon>
        <taxon>Fagales</taxon>
        <taxon>Fagaceae</taxon>
        <taxon>Fagus</taxon>
    </lineage>
</organism>
<dbReference type="InterPro" id="IPR029055">
    <property type="entry name" value="Ntn_hydrolases_N"/>
</dbReference>
<evidence type="ECO:0000256" key="6">
    <source>
        <dbReference type="ARBA" id="ARBA00022801"/>
    </source>
</evidence>
<dbReference type="GO" id="GO:0005886">
    <property type="term" value="C:plasma membrane"/>
    <property type="evidence" value="ECO:0007669"/>
    <property type="project" value="TreeGrafter"/>
</dbReference>
<dbReference type="GO" id="GO:0006751">
    <property type="term" value="P:glutathione catabolic process"/>
    <property type="evidence" value="ECO:0007669"/>
    <property type="project" value="UniProtKB-UniRule"/>
</dbReference>
<evidence type="ECO:0000313" key="14">
    <source>
        <dbReference type="EMBL" id="SPC74194.1"/>
    </source>
</evidence>
<evidence type="ECO:0000256" key="1">
    <source>
        <dbReference type="ARBA" id="ARBA00001049"/>
    </source>
</evidence>
<evidence type="ECO:0000256" key="9">
    <source>
        <dbReference type="ARBA" id="ARBA00047417"/>
    </source>
</evidence>
<comment type="catalytic activity">
    <reaction evidence="2 12">
        <text>glutathione + H2O = L-cysteinylglycine + L-glutamate</text>
        <dbReference type="Rhea" id="RHEA:28807"/>
        <dbReference type="ChEBI" id="CHEBI:15377"/>
        <dbReference type="ChEBI" id="CHEBI:29985"/>
        <dbReference type="ChEBI" id="CHEBI:57925"/>
        <dbReference type="ChEBI" id="CHEBI:61694"/>
        <dbReference type="EC" id="3.4.19.13"/>
    </reaction>
</comment>
<feature type="region of interest" description="Disordered" evidence="13">
    <location>
        <begin position="1"/>
        <end position="83"/>
    </location>
</feature>
<dbReference type="InterPro" id="IPR043137">
    <property type="entry name" value="GGT_ssub_C"/>
</dbReference>
<feature type="compositionally biased region" description="Polar residues" evidence="13">
    <location>
        <begin position="35"/>
        <end position="53"/>
    </location>
</feature>
<feature type="binding site" evidence="11">
    <location>
        <begin position="611"/>
        <end position="612"/>
    </location>
    <ligand>
        <name>L-glutamate</name>
        <dbReference type="ChEBI" id="CHEBI:29985"/>
    </ligand>
</feature>
<dbReference type="GO" id="GO:0036374">
    <property type="term" value="F:glutathione hydrolase activity"/>
    <property type="evidence" value="ECO:0007669"/>
    <property type="project" value="UniProtKB-UniRule"/>
</dbReference>
<dbReference type="Gene3D" id="3.60.20.40">
    <property type="match status" value="1"/>
</dbReference>
<keyword evidence="5 12" id="KW-0808">Transferase</keyword>
<evidence type="ECO:0000256" key="3">
    <source>
        <dbReference type="ARBA" id="ARBA00005115"/>
    </source>
</evidence>
<evidence type="ECO:0000256" key="13">
    <source>
        <dbReference type="SAM" id="MobiDB-lite"/>
    </source>
</evidence>
<gene>
    <name evidence="14" type="ORF">FSB_LOCUS2076</name>
</gene>
<evidence type="ECO:0000256" key="12">
    <source>
        <dbReference type="RuleBase" id="RU368068"/>
    </source>
</evidence>
<comment type="pathway">
    <text evidence="3 12">Sulfur metabolism; glutathione metabolism.</text>
</comment>
<comment type="catalytic activity">
    <reaction evidence="9 12">
        <text>an N-terminal (5-L-glutamyl)-[peptide] + an alpha-amino acid = 5-L-glutamyl amino acid + an N-terminal L-alpha-aminoacyl-[peptide]</text>
        <dbReference type="Rhea" id="RHEA:23904"/>
        <dbReference type="Rhea" id="RHEA-COMP:9780"/>
        <dbReference type="Rhea" id="RHEA-COMP:9795"/>
        <dbReference type="ChEBI" id="CHEBI:77644"/>
        <dbReference type="ChEBI" id="CHEBI:78597"/>
        <dbReference type="ChEBI" id="CHEBI:78599"/>
        <dbReference type="ChEBI" id="CHEBI:78608"/>
        <dbReference type="EC" id="2.3.2.2"/>
    </reaction>
</comment>
<dbReference type="FunFam" id="3.60.20.40:FF:000004">
    <property type="entry name" value="Glutathione hydrolase 1"/>
    <property type="match status" value="1"/>
</dbReference>
<dbReference type="InterPro" id="IPR000101">
    <property type="entry name" value="GGT_peptidase"/>
</dbReference>
<dbReference type="AlphaFoldDB" id="A0A2N9EHR6"/>
<evidence type="ECO:0000256" key="5">
    <source>
        <dbReference type="ARBA" id="ARBA00022679"/>
    </source>
</evidence>
<accession>A0A2N9EHR6</accession>
<dbReference type="NCBIfam" id="TIGR00066">
    <property type="entry name" value="g_glut_trans"/>
    <property type="match status" value="1"/>
</dbReference>
<evidence type="ECO:0000256" key="10">
    <source>
        <dbReference type="PIRSR" id="PIRSR600101-1"/>
    </source>
</evidence>
<evidence type="ECO:0000256" key="2">
    <source>
        <dbReference type="ARBA" id="ARBA00001089"/>
    </source>
</evidence>
<dbReference type="Gene3D" id="1.10.246.130">
    <property type="match status" value="1"/>
</dbReference>
<feature type="active site" description="Nucleophile" evidence="10">
    <location>
        <position position="541"/>
    </location>
</feature>
<protein>
    <recommendedName>
        <fullName evidence="12">Glutathione hydrolase</fullName>
        <ecNumber evidence="12">2.3.2.2</ecNumber>
        <ecNumber evidence="12">3.4.19.13</ecNumber>
    </recommendedName>
    <alternativeName>
        <fullName evidence="12">Gamma-glutamyltransferase</fullName>
    </alternativeName>
    <alternativeName>
        <fullName evidence="12">Gamma-glutamyltranspeptidase</fullName>
    </alternativeName>
</protein>
<feature type="binding site" evidence="11">
    <location>
        <position position="583"/>
    </location>
    <ligand>
        <name>L-glutamate</name>
        <dbReference type="ChEBI" id="CHEBI:29985"/>
    </ligand>
</feature>
<sequence length="745" mass="80665">MGGTRDVRREREATIAEKRNKLSSRGDESRKYRTKQGSGSLRESGKNRATLTQREILEIRRTTTSGDVQPEQAGDSQEQLEMGKTPKATAYQTSFAVEDLAVYKNEPIPIRRQTTWNTSTNTNKETKKGKETIHIAGKPTMRTAGKQPTKGSKKPTKGAEGTHRGLSFCYGLPLHFSSLYCCLRLQALNAVNGPSKHRHEVIVAHHGAVATDDRRCSRIGMEVLRDGGHAVDASVAAALCLGVVSPASSGIGGGAFMLLRLANGKAQAFDMRETAPLKAYENMYAGNATLKAEGALSIAVPGELAGLYKAWKQHGRLHWKRLVRPAERLARLGFKISPYLHMQMVKTESGILANKGLQDIFTSNGSLLQPGDTCRNEKLAHTLRQISKFGPVALYNGSIGLHLIRDIQKLGGILTMKDLQTYQVKLKEPISTNILGLKLLGMPPPSGGPPMILLLNILAQYAIPSGISGPLGFHREIEALKNVFAVRMNLGDPDNVDISKVLSDMLSPKFAEELKKKINDNMTFNPSHYGGRWNQINDHGTSHLSIIDRERNAVSMTSTVNSYFGSQILSPSTGILLNNEMGDFSIPGNVSAGVPAPAPANFIRPGKRPLSSMSPTIVLKDEQLQAVVGASGGGNIIAGIAEVLLNHFARGMDPLSSVMAPRLYHQLIPNVVYYENWTTVSGDHFEVPADIRAALQKKGHVLQSLSGGTICQFIVQDVGTLKENGGVGKIVAVSDPRKGGFPAGY</sequence>
<dbReference type="PANTHER" id="PTHR11686">
    <property type="entry name" value="GAMMA GLUTAMYL TRANSPEPTIDASE"/>
    <property type="match status" value="1"/>
</dbReference>
<feature type="binding site" evidence="11">
    <location>
        <position position="272"/>
    </location>
    <ligand>
        <name>L-glutamate</name>
        <dbReference type="ChEBI" id="CHEBI:29985"/>
    </ligand>
</feature>
<feature type="compositionally biased region" description="Basic and acidic residues" evidence="13">
    <location>
        <begin position="1"/>
        <end position="31"/>
    </location>
</feature>
<dbReference type="EC" id="3.4.19.13" evidence="12"/>
<dbReference type="InterPro" id="IPR043138">
    <property type="entry name" value="GGT_lsub"/>
</dbReference>
<comment type="function">
    <text evidence="12">Cleaves the gamma-glutamyl peptide bond of glutathione and glutathione conjugates.</text>
</comment>
<evidence type="ECO:0000256" key="11">
    <source>
        <dbReference type="PIRSR" id="PIRSR600101-2"/>
    </source>
</evidence>
<dbReference type="GO" id="GO:0016756">
    <property type="term" value="F:glutathione gamma-glutamylcysteinyltransferase activity"/>
    <property type="evidence" value="ECO:0007669"/>
    <property type="project" value="UniProtKB-ARBA"/>
</dbReference>
<dbReference type="EC" id="2.3.2.2" evidence="12"/>